<feature type="domain" description="AARP2CN" evidence="2">
    <location>
        <begin position="19"/>
        <end position="94"/>
    </location>
</feature>
<feature type="compositionally biased region" description="Acidic residues" evidence="1">
    <location>
        <begin position="180"/>
        <end position="194"/>
    </location>
</feature>
<dbReference type="GO" id="GO:0030688">
    <property type="term" value="C:preribosome, small subunit precursor"/>
    <property type="evidence" value="ECO:0007669"/>
    <property type="project" value="TreeGrafter"/>
</dbReference>
<dbReference type="EMBL" id="JAYKXP010000038">
    <property type="protein sequence ID" value="KAK7040076.1"/>
    <property type="molecule type" value="Genomic_DNA"/>
</dbReference>
<dbReference type="PANTHER" id="PTHR12858">
    <property type="entry name" value="RIBOSOME BIOGENESIS PROTEIN"/>
    <property type="match status" value="1"/>
</dbReference>
<feature type="region of interest" description="Disordered" evidence="1">
    <location>
        <begin position="180"/>
        <end position="272"/>
    </location>
</feature>
<gene>
    <name evidence="3" type="primary">TSR1_2</name>
    <name evidence="3" type="ORF">VNI00_009881</name>
</gene>
<sequence length="324" mass="36664">MQYFVPDQKRLFDLHSHSDTLNALRALSEGKPEDVKWRDGRTLHRRRIRRVDDGTLKVTGIVRGSGFSAKSAGTHIPNFGDYQITKHQHLRHSKSGHNNGMEVEPSLLAEPDESSADSLVSTNDPDDMANEQTWPTEEEMNGGGKDITDSVIPEAKEGTTPKAVKRVPKGMSEYQASWIVEDDEEGDEDDETGDENGKEVVMDEDEPEEMGDLVADEEMETDTRKSVAFEDLDNEEEEKQLESWRNREREEEDDLNFPDEIDTPPVSSLHACDSSGIEACDRSEPVLWDPYENLPRDYARIFQFEVTSAPSVPYVGELSRRKGY</sequence>
<evidence type="ECO:0000313" key="3">
    <source>
        <dbReference type="EMBL" id="KAK7040076.1"/>
    </source>
</evidence>
<feature type="compositionally biased region" description="Acidic residues" evidence="1">
    <location>
        <begin position="230"/>
        <end position="239"/>
    </location>
</feature>
<feature type="compositionally biased region" description="Acidic residues" evidence="1">
    <location>
        <begin position="202"/>
        <end position="220"/>
    </location>
</feature>
<dbReference type="AlphaFoldDB" id="A0AAW0CKI7"/>
<dbReference type="GO" id="GO:0000479">
    <property type="term" value="P:endonucleolytic cleavage of tricistronic rRNA transcript (SSU-rRNA, 5.8S rRNA, LSU-rRNA)"/>
    <property type="evidence" value="ECO:0007669"/>
    <property type="project" value="TreeGrafter"/>
</dbReference>
<dbReference type="GO" id="GO:0005634">
    <property type="term" value="C:nucleus"/>
    <property type="evidence" value="ECO:0007669"/>
    <property type="project" value="InterPro"/>
</dbReference>
<accession>A0AAW0CKI7</accession>
<dbReference type="PANTHER" id="PTHR12858:SF1">
    <property type="entry name" value="PRE-RRNA-PROCESSING PROTEIN TSR1 HOMOLOG"/>
    <property type="match status" value="1"/>
</dbReference>
<dbReference type="InterPro" id="IPR012948">
    <property type="entry name" value="AARP2CN"/>
</dbReference>
<reference evidence="3 4" key="1">
    <citation type="submission" date="2024-01" db="EMBL/GenBank/DDBJ databases">
        <title>A draft genome for a cacao thread blight-causing isolate of Paramarasmius palmivorus.</title>
        <authorList>
            <person name="Baruah I.K."/>
            <person name="Bukari Y."/>
            <person name="Amoako-Attah I."/>
            <person name="Meinhardt L.W."/>
            <person name="Bailey B.A."/>
            <person name="Cohen S.P."/>
        </authorList>
    </citation>
    <scope>NUCLEOTIDE SEQUENCE [LARGE SCALE GENOMIC DNA]</scope>
    <source>
        <strain evidence="3 4">GH-12</strain>
    </source>
</reference>
<evidence type="ECO:0000313" key="4">
    <source>
        <dbReference type="Proteomes" id="UP001383192"/>
    </source>
</evidence>
<dbReference type="Pfam" id="PF08142">
    <property type="entry name" value="AARP2CN"/>
    <property type="match status" value="1"/>
</dbReference>
<name>A0AAW0CKI7_9AGAR</name>
<proteinExistence type="predicted"/>
<evidence type="ECO:0000256" key="1">
    <source>
        <dbReference type="SAM" id="MobiDB-lite"/>
    </source>
</evidence>
<dbReference type="GO" id="GO:0034511">
    <property type="term" value="F:U3 snoRNA binding"/>
    <property type="evidence" value="ECO:0007669"/>
    <property type="project" value="TreeGrafter"/>
</dbReference>
<dbReference type="GO" id="GO:0003924">
    <property type="term" value="F:GTPase activity"/>
    <property type="evidence" value="ECO:0007669"/>
    <property type="project" value="TreeGrafter"/>
</dbReference>
<organism evidence="3 4">
    <name type="scientific">Paramarasmius palmivorus</name>
    <dbReference type="NCBI Taxonomy" id="297713"/>
    <lineage>
        <taxon>Eukaryota</taxon>
        <taxon>Fungi</taxon>
        <taxon>Dikarya</taxon>
        <taxon>Basidiomycota</taxon>
        <taxon>Agaricomycotina</taxon>
        <taxon>Agaricomycetes</taxon>
        <taxon>Agaricomycetidae</taxon>
        <taxon>Agaricales</taxon>
        <taxon>Marasmiineae</taxon>
        <taxon>Marasmiaceae</taxon>
        <taxon>Paramarasmius</taxon>
    </lineage>
</organism>
<feature type="region of interest" description="Disordered" evidence="1">
    <location>
        <begin position="110"/>
        <end position="151"/>
    </location>
</feature>
<feature type="compositionally biased region" description="Acidic residues" evidence="1">
    <location>
        <begin position="250"/>
        <end position="262"/>
    </location>
</feature>
<dbReference type="InterPro" id="IPR039761">
    <property type="entry name" value="Bms1/Tsr1"/>
</dbReference>
<keyword evidence="4" id="KW-1185">Reference proteome</keyword>
<protein>
    <submittedName>
        <fullName evidence="3">Ribosome biogenesis protein tsr1</fullName>
    </submittedName>
</protein>
<dbReference type="GO" id="GO:0000462">
    <property type="term" value="P:maturation of SSU-rRNA from tricistronic rRNA transcript (SSU-rRNA, 5.8S rRNA, LSU-rRNA)"/>
    <property type="evidence" value="ECO:0007669"/>
    <property type="project" value="TreeGrafter"/>
</dbReference>
<feature type="compositionally biased region" description="Basic and acidic residues" evidence="1">
    <location>
        <begin position="240"/>
        <end position="249"/>
    </location>
</feature>
<comment type="caution">
    <text evidence="3">The sequence shown here is derived from an EMBL/GenBank/DDBJ whole genome shotgun (WGS) entry which is preliminary data.</text>
</comment>
<dbReference type="SMART" id="SM00785">
    <property type="entry name" value="AARP2CN"/>
    <property type="match status" value="1"/>
</dbReference>
<dbReference type="Proteomes" id="UP001383192">
    <property type="component" value="Unassembled WGS sequence"/>
</dbReference>
<evidence type="ECO:0000259" key="2">
    <source>
        <dbReference type="SMART" id="SM00785"/>
    </source>
</evidence>
<dbReference type="GO" id="GO:0005525">
    <property type="term" value="F:GTP binding"/>
    <property type="evidence" value="ECO:0007669"/>
    <property type="project" value="TreeGrafter"/>
</dbReference>